<organism evidence="2">
    <name type="scientific">Candida tenuis (strain ATCC 10573 / BCRC 21748 / CBS 615 / JCM 9827 / NBRC 10315 / NRRL Y-1498 / VKM Y-70)</name>
    <name type="common">Yeast</name>
    <name type="synonym">Yamadazyma tenuis</name>
    <dbReference type="NCBI Taxonomy" id="590646"/>
    <lineage>
        <taxon>Eukaryota</taxon>
        <taxon>Fungi</taxon>
        <taxon>Dikarya</taxon>
        <taxon>Ascomycota</taxon>
        <taxon>Saccharomycotina</taxon>
        <taxon>Pichiomycetes</taxon>
        <taxon>Debaryomycetaceae</taxon>
        <taxon>Yamadazyma</taxon>
    </lineage>
</organism>
<name>G3AWX3_CANTC</name>
<protein>
    <submittedName>
        <fullName evidence="1">Uncharacterized protein</fullName>
    </submittedName>
</protein>
<dbReference type="AlphaFoldDB" id="G3AWX3"/>
<dbReference type="EMBL" id="GL996510">
    <property type="protein sequence ID" value="EGV66642.1"/>
    <property type="molecule type" value="Genomic_DNA"/>
</dbReference>
<proteinExistence type="predicted"/>
<sequence>MYSYPKYPLHSELCYCSQPKSNLQQVRTSSTTLDTNTAKDLNSTPVNLQPNTNFWKTPFVFTI</sequence>
<reference evidence="1 2" key="1">
    <citation type="journal article" date="2011" name="Proc. Natl. Acad. Sci. U.S.A.">
        <title>Comparative genomics of xylose-fermenting fungi for enhanced biofuel production.</title>
        <authorList>
            <person name="Wohlbach D.J."/>
            <person name="Kuo A."/>
            <person name="Sato T.K."/>
            <person name="Potts K.M."/>
            <person name="Salamov A.A."/>
            <person name="LaButti K.M."/>
            <person name="Sun H."/>
            <person name="Clum A."/>
            <person name="Pangilinan J.L."/>
            <person name="Lindquist E.A."/>
            <person name="Lucas S."/>
            <person name="Lapidus A."/>
            <person name="Jin M."/>
            <person name="Gunawan C."/>
            <person name="Balan V."/>
            <person name="Dale B.E."/>
            <person name="Jeffries T.W."/>
            <person name="Zinkel R."/>
            <person name="Barry K.W."/>
            <person name="Grigoriev I.V."/>
            <person name="Gasch A.P."/>
        </authorList>
    </citation>
    <scope>NUCLEOTIDE SEQUENCE [LARGE SCALE GENOMIC DNA]</scope>
    <source>
        <strain evidence="2">ATCC 10573 / BCRC 21748 / CBS 615 / JCM 9827 / NBRC 10315 / NRRL Y-1498 / VKM Y-70</strain>
    </source>
</reference>
<evidence type="ECO:0000313" key="1">
    <source>
        <dbReference type="EMBL" id="EGV66642.1"/>
    </source>
</evidence>
<gene>
    <name evidence="1" type="ORF">CANTEDRAFT_112351</name>
</gene>
<keyword evidence="2" id="KW-1185">Reference proteome</keyword>
<dbReference type="Proteomes" id="UP000000707">
    <property type="component" value="Unassembled WGS sequence"/>
</dbReference>
<evidence type="ECO:0000313" key="2">
    <source>
        <dbReference type="Proteomes" id="UP000000707"/>
    </source>
</evidence>
<accession>G3AWX3</accession>
<dbReference type="HOGENOM" id="CLU_2885558_0_0_1"/>